<evidence type="ECO:0000313" key="3">
    <source>
        <dbReference type="EMBL" id="ECZ5437536.1"/>
    </source>
</evidence>
<name>A0A3V2Y5M0_SALNE</name>
<protein>
    <recommendedName>
        <fullName evidence="1">Plasmid conjugative transfer protein PilI domain-containing protein</fullName>
    </recommendedName>
</protein>
<feature type="domain" description="Plasmid conjugative transfer protein PilI" evidence="1">
    <location>
        <begin position="27"/>
        <end position="73"/>
    </location>
</feature>
<sequence>MHYRENTGIDIRINQSTLANCIIESGKLKTTKNYMICIEENNKRIKRWDREIFGNATRWRTCPPDRFEILGEITLSYKVTRE</sequence>
<proteinExistence type="predicted"/>
<reference evidence="3" key="2">
    <citation type="submission" date="2018-07" db="EMBL/GenBank/DDBJ databases">
        <authorList>
            <consortium name="GenomeTrakr network: Whole genome sequencing for foodborne pathogen traceback"/>
        </authorList>
    </citation>
    <scope>NUCLEOTIDE SEQUENCE</scope>
    <source>
        <strain evidence="3">FDA00000095</strain>
    </source>
</reference>
<dbReference type="Pfam" id="PF10623">
    <property type="entry name" value="PilI"/>
    <property type="match status" value="1"/>
</dbReference>
<dbReference type="AlphaFoldDB" id="A0A3V2Y5M0"/>
<evidence type="ECO:0000313" key="2">
    <source>
        <dbReference type="EMBL" id="EBX1172647.1"/>
    </source>
</evidence>
<dbReference type="InterPro" id="IPR018897">
    <property type="entry name" value="Plasmid_conjug_transfer_PilI"/>
</dbReference>
<reference evidence="2" key="1">
    <citation type="submission" date="2018-06" db="EMBL/GenBank/DDBJ databases">
        <authorList>
            <person name="Ashton P.M."/>
            <person name="Dallman T."/>
            <person name="Nair S."/>
            <person name="De Pinna E."/>
            <person name="Peters T."/>
            <person name="Grant K."/>
        </authorList>
    </citation>
    <scope>NUCLEOTIDE SEQUENCE</scope>
    <source>
        <strain evidence="2">250711</strain>
    </source>
</reference>
<gene>
    <name evidence="3" type="ORF">AHQ57_10240</name>
    <name evidence="2" type="ORF">DQ066_15070</name>
</gene>
<dbReference type="EMBL" id="AALGZK010000003">
    <property type="protein sequence ID" value="ECZ5437536.1"/>
    <property type="molecule type" value="Genomic_DNA"/>
</dbReference>
<dbReference type="EMBL" id="AAHKGI010000007">
    <property type="protein sequence ID" value="EBX1172647.1"/>
    <property type="molecule type" value="Genomic_DNA"/>
</dbReference>
<comment type="caution">
    <text evidence="3">The sequence shown here is derived from an EMBL/GenBank/DDBJ whole genome shotgun (WGS) entry which is preliminary data.</text>
</comment>
<accession>A0A3V2Y5M0</accession>
<organism evidence="3">
    <name type="scientific">Salmonella newport</name>
    <dbReference type="NCBI Taxonomy" id="108619"/>
    <lineage>
        <taxon>Bacteria</taxon>
        <taxon>Pseudomonadati</taxon>
        <taxon>Pseudomonadota</taxon>
        <taxon>Gammaproteobacteria</taxon>
        <taxon>Enterobacterales</taxon>
        <taxon>Enterobacteriaceae</taxon>
        <taxon>Salmonella</taxon>
    </lineage>
</organism>
<evidence type="ECO:0000259" key="1">
    <source>
        <dbReference type="Pfam" id="PF10623"/>
    </source>
</evidence>